<name>A0ABS6IFH7_9HYPH</name>
<evidence type="ECO:0000256" key="1">
    <source>
        <dbReference type="SAM" id="SignalP"/>
    </source>
</evidence>
<proteinExistence type="predicted"/>
<feature type="signal peptide" evidence="1">
    <location>
        <begin position="1"/>
        <end position="18"/>
    </location>
</feature>
<keyword evidence="3" id="KW-1185">Reference proteome</keyword>
<reference evidence="2 3" key="1">
    <citation type="submission" date="2021-06" db="EMBL/GenBank/DDBJ databases">
        <authorList>
            <person name="Lee D.H."/>
        </authorList>
    </citation>
    <scope>NUCLEOTIDE SEQUENCE [LARGE SCALE GENOMIC DNA]</scope>
    <source>
        <strain evidence="2 3">MMS21-HV4-11</strain>
    </source>
</reference>
<dbReference type="RefSeq" id="WP_216956644.1">
    <property type="nucleotide sequence ID" value="NZ_JAHOPB010000001.1"/>
</dbReference>
<sequence length="127" mass="13219">MISAVGAAVLALGAVAYAQTTATGPSAGPQAPQTAAIPQTTMPGEATCASQHQEAPGISTSDLLSDAYEIKAAVPGGVWLQKKKDVFFCNSGVTRDDETMCWKIRAPMKGQNCAEALNKVRAKDLPR</sequence>
<gene>
    <name evidence="2" type="ORF">KQ910_01975</name>
</gene>
<organism evidence="2 3">
    <name type="scientific">Reyranella humidisoli</name>
    <dbReference type="NCBI Taxonomy" id="2849149"/>
    <lineage>
        <taxon>Bacteria</taxon>
        <taxon>Pseudomonadati</taxon>
        <taxon>Pseudomonadota</taxon>
        <taxon>Alphaproteobacteria</taxon>
        <taxon>Hyphomicrobiales</taxon>
        <taxon>Reyranellaceae</taxon>
        <taxon>Reyranella</taxon>
    </lineage>
</organism>
<dbReference type="Proteomes" id="UP000727907">
    <property type="component" value="Unassembled WGS sequence"/>
</dbReference>
<evidence type="ECO:0000313" key="2">
    <source>
        <dbReference type="EMBL" id="MBU8872507.1"/>
    </source>
</evidence>
<dbReference type="EMBL" id="JAHOPB010000001">
    <property type="protein sequence ID" value="MBU8872507.1"/>
    <property type="molecule type" value="Genomic_DNA"/>
</dbReference>
<keyword evidence="1" id="KW-0732">Signal</keyword>
<evidence type="ECO:0000313" key="3">
    <source>
        <dbReference type="Proteomes" id="UP000727907"/>
    </source>
</evidence>
<accession>A0ABS6IFH7</accession>
<protein>
    <submittedName>
        <fullName evidence="2">Uncharacterized protein</fullName>
    </submittedName>
</protein>
<feature type="chain" id="PRO_5046427478" evidence="1">
    <location>
        <begin position="19"/>
        <end position="127"/>
    </location>
</feature>
<comment type="caution">
    <text evidence="2">The sequence shown here is derived from an EMBL/GenBank/DDBJ whole genome shotgun (WGS) entry which is preliminary data.</text>
</comment>